<organism evidence="1 2">
    <name type="scientific">Caulobacter rhizosphaerae</name>
    <dbReference type="NCBI Taxonomy" id="2010972"/>
    <lineage>
        <taxon>Bacteria</taxon>
        <taxon>Pseudomonadati</taxon>
        <taxon>Pseudomonadota</taxon>
        <taxon>Alphaproteobacteria</taxon>
        <taxon>Caulobacterales</taxon>
        <taxon>Caulobacteraceae</taxon>
        <taxon>Caulobacter</taxon>
    </lineage>
</organism>
<proteinExistence type="predicted"/>
<dbReference type="EMBL" id="JAVDRL010000002">
    <property type="protein sequence ID" value="MDR6529889.1"/>
    <property type="molecule type" value="Genomic_DNA"/>
</dbReference>
<reference evidence="1 2" key="1">
    <citation type="submission" date="2023-07" db="EMBL/GenBank/DDBJ databases">
        <title>Sorghum-associated microbial communities from plants grown in Nebraska, USA.</title>
        <authorList>
            <person name="Schachtman D."/>
        </authorList>
    </citation>
    <scope>NUCLEOTIDE SEQUENCE [LARGE SCALE GENOMIC DNA]</scope>
    <source>
        <strain evidence="1 2">DS2154</strain>
    </source>
</reference>
<comment type="caution">
    <text evidence="1">The sequence shown here is derived from an EMBL/GenBank/DDBJ whole genome shotgun (WGS) entry which is preliminary data.</text>
</comment>
<sequence length="289" mass="33075">MSEERRMFDELLGDLDALPIAELRQVLEEIASGTVSFGSLDEWRDWFLYLLPHLVPRIHQRDYASLLEVTITALFTQYPAGLEECPHAGFREDVLNTLGQCQMDAACWPDGELDVEVCLDRYFIPRLGLWCWSDANGPLSASMFLCLKYLRADEVGTWLRSVLAIREPRWRAQVMSWLLGAHAVLTGAVRQPSKFDQSGYPRIDWDWSHCLSGDYYNGDTGECRRLDFIPEANREAALLCVKEHFDEAAFLDWLVSFETIPSVEAELAATPFWFFELYGSQHPNPIQAT</sequence>
<dbReference type="Proteomes" id="UP001262754">
    <property type="component" value="Unassembled WGS sequence"/>
</dbReference>
<evidence type="ECO:0000313" key="2">
    <source>
        <dbReference type="Proteomes" id="UP001262754"/>
    </source>
</evidence>
<protein>
    <recommendedName>
        <fullName evidence="3">Immunity protein 49 of polymorphic toxin system</fullName>
    </recommendedName>
</protein>
<evidence type="ECO:0000313" key="1">
    <source>
        <dbReference type="EMBL" id="MDR6529889.1"/>
    </source>
</evidence>
<accession>A0ABU1MUL8</accession>
<evidence type="ECO:0008006" key="3">
    <source>
        <dbReference type="Google" id="ProtNLM"/>
    </source>
</evidence>
<gene>
    <name evidence="1" type="ORF">J2800_000613</name>
</gene>
<dbReference type="RefSeq" id="WP_310029122.1">
    <property type="nucleotide sequence ID" value="NZ_JAVDRL010000002.1"/>
</dbReference>
<keyword evidence="2" id="KW-1185">Reference proteome</keyword>
<name>A0ABU1MUL8_9CAUL</name>